<evidence type="ECO:0000256" key="1">
    <source>
        <dbReference type="SAM" id="MobiDB-lite"/>
    </source>
</evidence>
<feature type="compositionally biased region" description="Basic residues" evidence="1">
    <location>
        <begin position="1"/>
        <end position="16"/>
    </location>
</feature>
<dbReference type="AlphaFoldDB" id="A0AAD6Z8P3"/>
<gene>
    <name evidence="2" type="ORF">DFH08DRAFT_1087644</name>
</gene>
<protein>
    <submittedName>
        <fullName evidence="2">Uncharacterized protein</fullName>
    </submittedName>
</protein>
<feature type="compositionally biased region" description="Gly residues" evidence="1">
    <location>
        <begin position="121"/>
        <end position="132"/>
    </location>
</feature>
<evidence type="ECO:0000313" key="2">
    <source>
        <dbReference type="EMBL" id="KAJ7312468.1"/>
    </source>
</evidence>
<keyword evidence="3" id="KW-1185">Reference proteome</keyword>
<evidence type="ECO:0000313" key="3">
    <source>
        <dbReference type="Proteomes" id="UP001218218"/>
    </source>
</evidence>
<sequence>MHALWRARRPPARPRAKRESAAGPCQEGYDAVKFLPTTLPVDPTVPWNAYARQAYSRTVAGRSLFEEFVLRDMPTSSFFILALSRAHTRRQDVEAGCGAQRAAVRPFPTTTRKREEENDGLGRGGLGLGARGGRAAEGAAREEARAGDSDVVDIERVPRKSGQSERSMERDESDGYGPLSDAEDEDSLTSNAITHLHPVPNQRHGARDGGSGTLISTPSEGPPLLRARFTHSSTCSPVGVTPAPAPASSPAPTLAPARAKPPLPNTPPSPAPVGLPNLRLRRTAT</sequence>
<feature type="region of interest" description="Disordered" evidence="1">
    <location>
        <begin position="1"/>
        <end position="23"/>
    </location>
</feature>
<proteinExistence type="predicted"/>
<feature type="compositionally biased region" description="Basic and acidic residues" evidence="1">
    <location>
        <begin position="139"/>
        <end position="170"/>
    </location>
</feature>
<organism evidence="2 3">
    <name type="scientific">Mycena albidolilacea</name>
    <dbReference type="NCBI Taxonomy" id="1033008"/>
    <lineage>
        <taxon>Eukaryota</taxon>
        <taxon>Fungi</taxon>
        <taxon>Dikarya</taxon>
        <taxon>Basidiomycota</taxon>
        <taxon>Agaricomycotina</taxon>
        <taxon>Agaricomycetes</taxon>
        <taxon>Agaricomycetidae</taxon>
        <taxon>Agaricales</taxon>
        <taxon>Marasmiineae</taxon>
        <taxon>Mycenaceae</taxon>
        <taxon>Mycena</taxon>
    </lineage>
</organism>
<dbReference type="Proteomes" id="UP001218218">
    <property type="component" value="Unassembled WGS sequence"/>
</dbReference>
<accession>A0AAD6Z8P3</accession>
<comment type="caution">
    <text evidence="2">The sequence shown here is derived from an EMBL/GenBank/DDBJ whole genome shotgun (WGS) entry which is preliminary data.</text>
</comment>
<reference evidence="2" key="1">
    <citation type="submission" date="2023-03" db="EMBL/GenBank/DDBJ databases">
        <title>Massive genome expansion in bonnet fungi (Mycena s.s.) driven by repeated elements and novel gene families across ecological guilds.</title>
        <authorList>
            <consortium name="Lawrence Berkeley National Laboratory"/>
            <person name="Harder C.B."/>
            <person name="Miyauchi S."/>
            <person name="Viragh M."/>
            <person name="Kuo A."/>
            <person name="Thoen E."/>
            <person name="Andreopoulos B."/>
            <person name="Lu D."/>
            <person name="Skrede I."/>
            <person name="Drula E."/>
            <person name="Henrissat B."/>
            <person name="Morin E."/>
            <person name="Kohler A."/>
            <person name="Barry K."/>
            <person name="LaButti K."/>
            <person name="Morin E."/>
            <person name="Salamov A."/>
            <person name="Lipzen A."/>
            <person name="Mereny Z."/>
            <person name="Hegedus B."/>
            <person name="Baldrian P."/>
            <person name="Stursova M."/>
            <person name="Weitz H."/>
            <person name="Taylor A."/>
            <person name="Grigoriev I.V."/>
            <person name="Nagy L.G."/>
            <person name="Martin F."/>
            <person name="Kauserud H."/>
        </authorList>
    </citation>
    <scope>NUCLEOTIDE SEQUENCE</scope>
    <source>
        <strain evidence="2">CBHHK002</strain>
    </source>
</reference>
<name>A0AAD6Z8P3_9AGAR</name>
<dbReference type="EMBL" id="JARIHO010000072">
    <property type="protein sequence ID" value="KAJ7312468.1"/>
    <property type="molecule type" value="Genomic_DNA"/>
</dbReference>
<feature type="compositionally biased region" description="Pro residues" evidence="1">
    <location>
        <begin position="259"/>
        <end position="273"/>
    </location>
</feature>
<feature type="region of interest" description="Disordered" evidence="1">
    <location>
        <begin position="102"/>
        <end position="285"/>
    </location>
</feature>